<dbReference type="RefSeq" id="WP_223467303.1">
    <property type="nucleotide sequence ID" value="NZ_JAFBIL020000002.1"/>
</dbReference>
<organism evidence="2 3">
    <name type="scientific">Massilia soli</name>
    <dbReference type="NCBI Taxonomy" id="2792854"/>
    <lineage>
        <taxon>Bacteria</taxon>
        <taxon>Pseudomonadati</taxon>
        <taxon>Pseudomonadota</taxon>
        <taxon>Betaproteobacteria</taxon>
        <taxon>Burkholderiales</taxon>
        <taxon>Oxalobacteraceae</taxon>
        <taxon>Telluria group</taxon>
        <taxon>Massilia</taxon>
    </lineage>
</organism>
<reference evidence="2 3" key="2">
    <citation type="submission" date="2021-08" db="EMBL/GenBank/DDBJ databases">
        <title>Massilia sp. R798.</title>
        <authorList>
            <person name="Baek J.H."/>
            <person name="Jung H.S."/>
            <person name="Kim K.R."/>
            <person name="Jeon C.O."/>
        </authorList>
    </citation>
    <scope>NUCLEOTIDE SEQUENCE [LARGE SCALE GENOMIC DNA]</scope>
    <source>
        <strain evidence="2 3">R798</strain>
    </source>
</reference>
<dbReference type="PANTHER" id="PTHR22617:SF43">
    <property type="entry name" value="PROTEIN PILI"/>
    <property type="match status" value="1"/>
</dbReference>
<dbReference type="SMART" id="SM00260">
    <property type="entry name" value="CheW"/>
    <property type="match status" value="1"/>
</dbReference>
<accession>A0ABS7SL62</accession>
<gene>
    <name evidence="2" type="ORF">I4X03_006555</name>
</gene>
<dbReference type="Pfam" id="PF01584">
    <property type="entry name" value="CheW"/>
    <property type="match status" value="1"/>
</dbReference>
<reference evidence="2 3" key="1">
    <citation type="submission" date="2021-01" db="EMBL/GenBank/DDBJ databases">
        <authorList>
            <person name="Ruan W."/>
            <person name="Khan S.A."/>
            <person name="Jeon C.O."/>
        </authorList>
    </citation>
    <scope>NUCLEOTIDE SEQUENCE [LARGE SCALE GENOMIC DNA]</scope>
    <source>
        <strain evidence="2 3">R798</strain>
    </source>
</reference>
<sequence length="150" mass="15435">MKVLVFHIGADRYGLRLGAIARVLPAAGLKQLPLAPAFVAGLLDFHGAPVPVIDLSQLAGAPARQLWFDTRIILIDYPANGAIRALGLLAEHVAGIESIDPASLADSGVAAAPFLGRVAGGEAGMLQLVEPEGLLTAEVRAMLFPAQAAA</sequence>
<proteinExistence type="predicted"/>
<feature type="domain" description="CheW-like" evidence="1">
    <location>
        <begin position="1"/>
        <end position="140"/>
    </location>
</feature>
<protein>
    <submittedName>
        <fullName evidence="2">Chemotaxis protein CheW</fullName>
    </submittedName>
</protein>
<evidence type="ECO:0000259" key="1">
    <source>
        <dbReference type="PROSITE" id="PS50851"/>
    </source>
</evidence>
<evidence type="ECO:0000313" key="2">
    <source>
        <dbReference type="EMBL" id="MBZ2206917.1"/>
    </source>
</evidence>
<comment type="caution">
    <text evidence="2">The sequence shown here is derived from an EMBL/GenBank/DDBJ whole genome shotgun (WGS) entry which is preliminary data.</text>
</comment>
<dbReference type="PANTHER" id="PTHR22617">
    <property type="entry name" value="CHEMOTAXIS SENSOR HISTIDINE KINASE-RELATED"/>
    <property type="match status" value="1"/>
</dbReference>
<dbReference type="Proteomes" id="UP000809349">
    <property type="component" value="Unassembled WGS sequence"/>
</dbReference>
<keyword evidence="3" id="KW-1185">Reference proteome</keyword>
<dbReference type="InterPro" id="IPR036061">
    <property type="entry name" value="CheW-like_dom_sf"/>
</dbReference>
<dbReference type="SUPFAM" id="SSF50341">
    <property type="entry name" value="CheW-like"/>
    <property type="match status" value="1"/>
</dbReference>
<dbReference type="PROSITE" id="PS50851">
    <property type="entry name" value="CHEW"/>
    <property type="match status" value="1"/>
</dbReference>
<dbReference type="Gene3D" id="2.40.50.180">
    <property type="entry name" value="CheA-289, Domain 4"/>
    <property type="match status" value="1"/>
</dbReference>
<dbReference type="InterPro" id="IPR039315">
    <property type="entry name" value="CheW"/>
</dbReference>
<dbReference type="InterPro" id="IPR002545">
    <property type="entry name" value="CheW-lke_dom"/>
</dbReference>
<dbReference type="EMBL" id="JAFBIL020000002">
    <property type="protein sequence ID" value="MBZ2206917.1"/>
    <property type="molecule type" value="Genomic_DNA"/>
</dbReference>
<evidence type="ECO:0000313" key="3">
    <source>
        <dbReference type="Proteomes" id="UP000809349"/>
    </source>
</evidence>
<name>A0ABS7SL62_9BURK</name>